<evidence type="ECO:0000256" key="1">
    <source>
        <dbReference type="SAM" id="MobiDB-lite"/>
    </source>
</evidence>
<keyword evidence="3" id="KW-1185">Reference proteome</keyword>
<feature type="compositionally biased region" description="Pro residues" evidence="1">
    <location>
        <begin position="476"/>
        <end position="485"/>
    </location>
</feature>
<evidence type="ECO:0000313" key="3">
    <source>
        <dbReference type="Proteomes" id="UP000557566"/>
    </source>
</evidence>
<evidence type="ECO:0000313" key="2">
    <source>
        <dbReference type="EMBL" id="KAF4505467.1"/>
    </source>
</evidence>
<sequence length="485" mass="53943">MKRAATSPPPIRPRRASKRAKPIDSLQVFVNDVQSTVNQMLPTGGRRYDQAAILAINFSRSDIPSVVPLRNELLNLLDNTYNWKVERHTIDCNQAHTAALRNLQVAATTFMGKYASRNSSGASLLCVYYSGHGFRGKDMKLNICGSMASTTARAPYLEWAKIRALTSSVAVEKNDQRLVILDCCVAGLAHLDHDDFEVLCASSWESVAAGSAQASFTRAIIDELKALNGGAITTTQLISRLHSHRSVRKGVSMPVHKRALDDDRPPALIHRIEKTPAPTSAQVTAVKRHSHVLIAVKVAKENTVPNATEWARWLKTNLPPYVGEMQITAKWKTGSALVVFVLPIEIWLGLPERDAYSFIEYHGGWDAATARREQAALLVPGLQLQENRRPGGGDFQQLQPLQPFQPLREQQRPRSRDNIQPPQGQPRPDIGDNFQRLQPFQPLEEPQRPGSPLQEQPRRPDTGGSVRRRARGPKRMPGPDPLEEE</sequence>
<evidence type="ECO:0008006" key="4">
    <source>
        <dbReference type="Google" id="ProtNLM"/>
    </source>
</evidence>
<name>A0A8H4LUS7_9HYPO</name>
<feature type="region of interest" description="Disordered" evidence="1">
    <location>
        <begin position="404"/>
        <end position="485"/>
    </location>
</feature>
<accession>A0A8H4LUS7</accession>
<organism evidence="2 3">
    <name type="scientific">Ophiocordyceps sinensis</name>
    <dbReference type="NCBI Taxonomy" id="72228"/>
    <lineage>
        <taxon>Eukaryota</taxon>
        <taxon>Fungi</taxon>
        <taxon>Dikarya</taxon>
        <taxon>Ascomycota</taxon>
        <taxon>Pezizomycotina</taxon>
        <taxon>Sordariomycetes</taxon>
        <taxon>Hypocreomycetidae</taxon>
        <taxon>Hypocreales</taxon>
        <taxon>Ophiocordycipitaceae</taxon>
        <taxon>Ophiocordyceps</taxon>
    </lineage>
</organism>
<dbReference type="Proteomes" id="UP000557566">
    <property type="component" value="Unassembled WGS sequence"/>
</dbReference>
<gene>
    <name evidence="2" type="ORF">G6O67_007413</name>
</gene>
<dbReference type="EMBL" id="JAAVMX010000008">
    <property type="protein sequence ID" value="KAF4505467.1"/>
    <property type="molecule type" value="Genomic_DNA"/>
</dbReference>
<dbReference type="OrthoDB" id="4760831at2759"/>
<reference evidence="2 3" key="1">
    <citation type="journal article" date="2020" name="Genome Biol. Evol.">
        <title>A new high-quality draft genome assembly of the Chinese cordyceps Ophiocordyceps sinensis.</title>
        <authorList>
            <person name="Shu R."/>
            <person name="Zhang J."/>
            <person name="Meng Q."/>
            <person name="Zhang H."/>
            <person name="Zhou G."/>
            <person name="Li M."/>
            <person name="Wu P."/>
            <person name="Zhao Y."/>
            <person name="Chen C."/>
            <person name="Qin Q."/>
        </authorList>
    </citation>
    <scope>NUCLEOTIDE SEQUENCE [LARGE SCALE GENOMIC DNA]</scope>
    <source>
        <strain evidence="2 3">IOZ07</strain>
    </source>
</reference>
<proteinExistence type="predicted"/>
<comment type="caution">
    <text evidence="2">The sequence shown here is derived from an EMBL/GenBank/DDBJ whole genome shotgun (WGS) entry which is preliminary data.</text>
</comment>
<dbReference type="AlphaFoldDB" id="A0A8H4LUS7"/>
<protein>
    <recommendedName>
        <fullName evidence="4">Caspase domain-containing protein</fullName>
    </recommendedName>
</protein>